<evidence type="ECO:0000259" key="8">
    <source>
        <dbReference type="Pfam" id="PF00324"/>
    </source>
</evidence>
<evidence type="ECO:0000256" key="1">
    <source>
        <dbReference type="ARBA" id="ARBA00004141"/>
    </source>
</evidence>
<dbReference type="InterPro" id="IPR004841">
    <property type="entry name" value="AA-permease/SLC12A_dom"/>
</dbReference>
<keyword evidence="5 7" id="KW-1133">Transmembrane helix</keyword>
<keyword evidence="10" id="KW-1185">Reference proteome</keyword>
<proteinExistence type="predicted"/>
<dbReference type="Pfam" id="PF00324">
    <property type="entry name" value="AA_permease"/>
    <property type="match status" value="1"/>
</dbReference>
<keyword evidence="3 7" id="KW-0812">Transmembrane</keyword>
<dbReference type="Proteomes" id="UP001172101">
    <property type="component" value="Unassembled WGS sequence"/>
</dbReference>
<dbReference type="InterPro" id="IPR050524">
    <property type="entry name" value="APC_YAT"/>
</dbReference>
<feature type="transmembrane region" description="Helical" evidence="7">
    <location>
        <begin position="422"/>
        <end position="447"/>
    </location>
</feature>
<feature type="transmembrane region" description="Helical" evidence="7">
    <location>
        <begin position="195"/>
        <end position="215"/>
    </location>
</feature>
<evidence type="ECO:0000313" key="9">
    <source>
        <dbReference type="EMBL" id="KAK0717644.1"/>
    </source>
</evidence>
<keyword evidence="4" id="KW-0029">Amino-acid transport</keyword>
<dbReference type="GeneID" id="85317525"/>
<feature type="transmembrane region" description="Helical" evidence="7">
    <location>
        <begin position="255"/>
        <end position="278"/>
    </location>
</feature>
<comment type="subcellular location">
    <subcellularLocation>
        <location evidence="1">Membrane</location>
        <topology evidence="1">Multi-pass membrane protein</topology>
    </subcellularLocation>
</comment>
<dbReference type="GO" id="GO:0015171">
    <property type="term" value="F:amino acid transmembrane transporter activity"/>
    <property type="evidence" value="ECO:0007669"/>
    <property type="project" value="TreeGrafter"/>
</dbReference>
<accession>A0AA40AKS0</accession>
<feature type="transmembrane region" description="Helical" evidence="7">
    <location>
        <begin position="84"/>
        <end position="104"/>
    </location>
</feature>
<feature type="domain" description="Amino acid permease/ SLC12A" evidence="8">
    <location>
        <begin position="58"/>
        <end position="527"/>
    </location>
</feature>
<feature type="transmembrane region" description="Helical" evidence="7">
    <location>
        <begin position="57"/>
        <end position="78"/>
    </location>
</feature>
<evidence type="ECO:0000256" key="4">
    <source>
        <dbReference type="ARBA" id="ARBA00022970"/>
    </source>
</evidence>
<feature type="transmembrane region" description="Helical" evidence="7">
    <location>
        <begin position="468"/>
        <end position="489"/>
    </location>
</feature>
<evidence type="ECO:0000256" key="7">
    <source>
        <dbReference type="SAM" id="Phobius"/>
    </source>
</evidence>
<feature type="transmembrane region" description="Helical" evidence="7">
    <location>
        <begin position="501"/>
        <end position="521"/>
    </location>
</feature>
<evidence type="ECO:0000256" key="3">
    <source>
        <dbReference type="ARBA" id="ARBA00022692"/>
    </source>
</evidence>
<dbReference type="RefSeq" id="XP_060296437.1">
    <property type="nucleotide sequence ID" value="XM_060434255.1"/>
</dbReference>
<dbReference type="PANTHER" id="PTHR43341">
    <property type="entry name" value="AMINO ACID PERMEASE"/>
    <property type="match status" value="1"/>
</dbReference>
<feature type="transmembrane region" description="Helical" evidence="7">
    <location>
        <begin position="137"/>
        <end position="158"/>
    </location>
</feature>
<feature type="transmembrane region" description="Helical" evidence="7">
    <location>
        <begin position="396"/>
        <end position="416"/>
    </location>
</feature>
<dbReference type="PIRSF" id="PIRSF006060">
    <property type="entry name" value="AA_transporter"/>
    <property type="match status" value="1"/>
</dbReference>
<evidence type="ECO:0000313" key="10">
    <source>
        <dbReference type="Proteomes" id="UP001172101"/>
    </source>
</evidence>
<feature type="transmembrane region" description="Helical" evidence="7">
    <location>
        <begin position="164"/>
        <end position="183"/>
    </location>
</feature>
<reference evidence="9" key="1">
    <citation type="submission" date="2023-06" db="EMBL/GenBank/DDBJ databases">
        <title>Genome-scale phylogeny and comparative genomics of the fungal order Sordariales.</title>
        <authorList>
            <consortium name="Lawrence Berkeley National Laboratory"/>
            <person name="Hensen N."/>
            <person name="Bonometti L."/>
            <person name="Westerberg I."/>
            <person name="Brannstrom I.O."/>
            <person name="Guillou S."/>
            <person name="Cros-Aarteil S."/>
            <person name="Calhoun S."/>
            <person name="Haridas S."/>
            <person name="Kuo A."/>
            <person name="Mondo S."/>
            <person name="Pangilinan J."/>
            <person name="Riley R."/>
            <person name="LaButti K."/>
            <person name="Andreopoulos B."/>
            <person name="Lipzen A."/>
            <person name="Chen C."/>
            <person name="Yanf M."/>
            <person name="Daum C."/>
            <person name="Ng V."/>
            <person name="Clum A."/>
            <person name="Steindorff A."/>
            <person name="Ohm R."/>
            <person name="Martin F."/>
            <person name="Silar P."/>
            <person name="Natvig D."/>
            <person name="Lalanne C."/>
            <person name="Gautier V."/>
            <person name="Ament-velasquez S.L."/>
            <person name="Kruys A."/>
            <person name="Hutchinson M.I."/>
            <person name="Powell A.J."/>
            <person name="Barry K."/>
            <person name="Miller A.N."/>
            <person name="Grigoriev I.V."/>
            <person name="Debuchy R."/>
            <person name="Gladieux P."/>
            <person name="Thoren M.H."/>
            <person name="Johannesson H."/>
        </authorList>
    </citation>
    <scope>NUCLEOTIDE SEQUENCE</scope>
    <source>
        <strain evidence="9">SMH2392-1A</strain>
    </source>
</reference>
<dbReference type="PANTHER" id="PTHR43341:SF9">
    <property type="entry name" value="DICARBOXYLIC AMINO ACID PERMEASE"/>
    <property type="match status" value="1"/>
</dbReference>
<comment type="caution">
    <text evidence="9">The sequence shown here is derived from an EMBL/GenBank/DDBJ whole genome shotgun (WGS) entry which is preliminary data.</text>
</comment>
<sequence>MAVFPFARRRGVVSDEKHPDSPPPQEAVAGEYVSGEESGLVEEVKDDLHRGMKPRQLNMMAIAGAIGTGLIIGTGTALKFGPGSLLIGYALMGFVVYIVMVALGEMGAWLPHKKSFSGYATRFVDPAMGFATGWNYFFKYVIVLPNNLTASGIILQYWRPEINVSVWIVVFGIAIILLNLIHVSFFGEAEFWMSLVKALVIIMLILLCFIISLGGSPSGHRSGFWYWTDPGAFAQYSASAKGVSLTVPGATGRFLGVWACIVQATFAYLGTELVGVAFGETPDPRKNVPRAVRQTLLRIVFFYIAGVIVLGMAVPYNSKTLANATSAKTSGIASPFVVAAKDAGIDKLADAVNALLLVFTVSAANSDIYLASRTAWALAKDGQAPELMNRTNKRGVPIPAVALSSIFIALGFLNATKDSATVFGYFVSLVTVFGALNWIAVLVSYLAMINAMKVQNVPRSIMPYRNPLLPYGAYFALFITTLVIIFSGYSAWFPFFQVDKFITSYIGIPVYVLNIIWWKLFKKTKRVKPSEVDLITGRRA</sequence>
<dbReference type="EMBL" id="JAUIRO010000004">
    <property type="protein sequence ID" value="KAK0717644.1"/>
    <property type="molecule type" value="Genomic_DNA"/>
</dbReference>
<gene>
    <name evidence="9" type="ORF">B0T26DRAFT_300590</name>
</gene>
<evidence type="ECO:0000256" key="5">
    <source>
        <dbReference type="ARBA" id="ARBA00022989"/>
    </source>
</evidence>
<keyword evidence="2" id="KW-0813">Transport</keyword>
<dbReference type="FunFam" id="1.20.1740.10:FF:000006">
    <property type="entry name" value="General amino acid permease"/>
    <property type="match status" value="1"/>
</dbReference>
<protein>
    <submittedName>
        <fullName evidence="9">Amino acid permease/ SLC12A domain-containing protein</fullName>
    </submittedName>
</protein>
<feature type="transmembrane region" description="Helical" evidence="7">
    <location>
        <begin position="351"/>
        <end position="370"/>
    </location>
</feature>
<feature type="transmembrane region" description="Helical" evidence="7">
    <location>
        <begin position="299"/>
        <end position="316"/>
    </location>
</feature>
<evidence type="ECO:0000256" key="6">
    <source>
        <dbReference type="ARBA" id="ARBA00023136"/>
    </source>
</evidence>
<evidence type="ECO:0000256" key="2">
    <source>
        <dbReference type="ARBA" id="ARBA00022448"/>
    </source>
</evidence>
<keyword evidence="6 7" id="KW-0472">Membrane</keyword>
<dbReference type="Gene3D" id="1.20.1740.10">
    <property type="entry name" value="Amino acid/polyamine transporter I"/>
    <property type="match status" value="1"/>
</dbReference>
<organism evidence="9 10">
    <name type="scientific">Lasiosphaeria miniovina</name>
    <dbReference type="NCBI Taxonomy" id="1954250"/>
    <lineage>
        <taxon>Eukaryota</taxon>
        <taxon>Fungi</taxon>
        <taxon>Dikarya</taxon>
        <taxon>Ascomycota</taxon>
        <taxon>Pezizomycotina</taxon>
        <taxon>Sordariomycetes</taxon>
        <taxon>Sordariomycetidae</taxon>
        <taxon>Sordariales</taxon>
        <taxon>Lasiosphaeriaceae</taxon>
        <taxon>Lasiosphaeria</taxon>
    </lineage>
</organism>
<name>A0AA40AKS0_9PEZI</name>
<dbReference type="AlphaFoldDB" id="A0AA40AKS0"/>
<dbReference type="GO" id="GO:0016020">
    <property type="term" value="C:membrane"/>
    <property type="evidence" value="ECO:0007669"/>
    <property type="project" value="UniProtKB-SubCell"/>
</dbReference>